<dbReference type="CDD" id="cd02440">
    <property type="entry name" value="AdoMet_MTases"/>
    <property type="match status" value="1"/>
</dbReference>
<protein>
    <submittedName>
        <fullName evidence="4">Putative methyltransferase-like protein</fullName>
    </submittedName>
</protein>
<evidence type="ECO:0000313" key="5">
    <source>
        <dbReference type="Proteomes" id="UP000620124"/>
    </source>
</evidence>
<feature type="domain" description="Methyltransferase" evidence="3">
    <location>
        <begin position="44"/>
        <end position="145"/>
    </location>
</feature>
<reference evidence="4" key="1">
    <citation type="submission" date="2020-05" db="EMBL/GenBank/DDBJ databases">
        <title>Mycena genomes resolve the evolution of fungal bioluminescence.</title>
        <authorList>
            <person name="Tsai I.J."/>
        </authorList>
    </citation>
    <scope>NUCLEOTIDE SEQUENCE</scope>
    <source>
        <strain evidence="4">CCC161011</strain>
    </source>
</reference>
<dbReference type="AlphaFoldDB" id="A0A8H6X3U6"/>
<evidence type="ECO:0000256" key="2">
    <source>
        <dbReference type="ARBA" id="ARBA00022679"/>
    </source>
</evidence>
<evidence type="ECO:0000313" key="4">
    <source>
        <dbReference type="EMBL" id="KAF7333848.1"/>
    </source>
</evidence>
<keyword evidence="5" id="KW-1185">Reference proteome</keyword>
<keyword evidence="1 4" id="KW-0489">Methyltransferase</keyword>
<accession>A0A8H6X3U6</accession>
<sequence length="185" mass="19642">MTSQYDAIGSKYNVFKTFPVAAAESFSLETTLRPYLTTNQAPRVLDLACGTGYYSHKLLEWGAASVLGVDLSPAMVATAAASVTPAQEAAGSLSFRVGDALALGNIPDEQPFDVVVGTWLLNYASTLPDMRAMFTTISANLREGGVFVGITPPQMGDDLDAFVAAAKAFADTEQAERWGLHCQLP</sequence>
<evidence type="ECO:0000256" key="1">
    <source>
        <dbReference type="ARBA" id="ARBA00022603"/>
    </source>
</evidence>
<dbReference type="InterPro" id="IPR041698">
    <property type="entry name" value="Methyltransf_25"/>
</dbReference>
<dbReference type="EMBL" id="JACAZI010000028">
    <property type="protein sequence ID" value="KAF7333848.1"/>
    <property type="molecule type" value="Genomic_DNA"/>
</dbReference>
<dbReference type="Proteomes" id="UP000620124">
    <property type="component" value="Unassembled WGS sequence"/>
</dbReference>
<gene>
    <name evidence="4" type="ORF">MVEN_02341800</name>
</gene>
<keyword evidence="2 4" id="KW-0808">Transferase</keyword>
<dbReference type="GO" id="GO:0008168">
    <property type="term" value="F:methyltransferase activity"/>
    <property type="evidence" value="ECO:0007669"/>
    <property type="project" value="UniProtKB-KW"/>
</dbReference>
<proteinExistence type="predicted"/>
<dbReference type="Gene3D" id="3.40.50.150">
    <property type="entry name" value="Vaccinia Virus protein VP39"/>
    <property type="match status" value="1"/>
</dbReference>
<dbReference type="OrthoDB" id="3647at2759"/>
<comment type="caution">
    <text evidence="4">The sequence shown here is derived from an EMBL/GenBank/DDBJ whole genome shotgun (WGS) entry which is preliminary data.</text>
</comment>
<organism evidence="4 5">
    <name type="scientific">Mycena venus</name>
    <dbReference type="NCBI Taxonomy" id="2733690"/>
    <lineage>
        <taxon>Eukaryota</taxon>
        <taxon>Fungi</taxon>
        <taxon>Dikarya</taxon>
        <taxon>Basidiomycota</taxon>
        <taxon>Agaricomycotina</taxon>
        <taxon>Agaricomycetes</taxon>
        <taxon>Agaricomycetidae</taxon>
        <taxon>Agaricales</taxon>
        <taxon>Marasmiineae</taxon>
        <taxon>Mycenaceae</taxon>
        <taxon>Mycena</taxon>
    </lineage>
</organism>
<dbReference type="SUPFAM" id="SSF53335">
    <property type="entry name" value="S-adenosyl-L-methionine-dependent methyltransferases"/>
    <property type="match status" value="1"/>
</dbReference>
<dbReference type="Pfam" id="PF13649">
    <property type="entry name" value="Methyltransf_25"/>
    <property type="match status" value="1"/>
</dbReference>
<dbReference type="PANTHER" id="PTHR43861">
    <property type="entry name" value="TRANS-ACONITATE 2-METHYLTRANSFERASE-RELATED"/>
    <property type="match status" value="1"/>
</dbReference>
<evidence type="ECO:0000259" key="3">
    <source>
        <dbReference type="Pfam" id="PF13649"/>
    </source>
</evidence>
<dbReference type="PANTHER" id="PTHR43861:SF1">
    <property type="entry name" value="TRANS-ACONITATE 2-METHYLTRANSFERASE"/>
    <property type="match status" value="1"/>
</dbReference>
<name>A0A8H6X3U6_9AGAR</name>
<dbReference type="InterPro" id="IPR029063">
    <property type="entry name" value="SAM-dependent_MTases_sf"/>
</dbReference>
<dbReference type="GO" id="GO:0032259">
    <property type="term" value="P:methylation"/>
    <property type="evidence" value="ECO:0007669"/>
    <property type="project" value="UniProtKB-KW"/>
</dbReference>